<dbReference type="PANTHER" id="PTHR35218">
    <property type="entry name" value="RNASE H DOMAIN-CONTAINING PROTEIN"/>
    <property type="match status" value="1"/>
</dbReference>
<organism evidence="2 3">
    <name type="scientific">Solanum tuberosum</name>
    <name type="common">Potato</name>
    <dbReference type="NCBI Taxonomy" id="4113"/>
    <lineage>
        <taxon>Eukaryota</taxon>
        <taxon>Viridiplantae</taxon>
        <taxon>Streptophyta</taxon>
        <taxon>Embryophyta</taxon>
        <taxon>Tracheophyta</taxon>
        <taxon>Spermatophyta</taxon>
        <taxon>Magnoliopsida</taxon>
        <taxon>eudicotyledons</taxon>
        <taxon>Gunneridae</taxon>
        <taxon>Pentapetalae</taxon>
        <taxon>asterids</taxon>
        <taxon>lamiids</taxon>
        <taxon>Solanales</taxon>
        <taxon>Solanaceae</taxon>
        <taxon>Solanoideae</taxon>
        <taxon>Solaneae</taxon>
        <taxon>Solanum</taxon>
    </lineage>
</organism>
<dbReference type="OMA" id="HRIANCI"/>
<dbReference type="HOGENOM" id="CLU_1177156_0_0_1"/>
<keyword evidence="3" id="KW-1185">Reference proteome</keyword>
<reference evidence="3" key="1">
    <citation type="journal article" date="2011" name="Nature">
        <title>Genome sequence and analysis of the tuber crop potato.</title>
        <authorList>
            <consortium name="The Potato Genome Sequencing Consortium"/>
        </authorList>
    </citation>
    <scope>NUCLEOTIDE SEQUENCE [LARGE SCALE GENOMIC DNA]</scope>
    <source>
        <strain evidence="3">cv. DM1-3 516 R44</strain>
    </source>
</reference>
<reference evidence="2" key="2">
    <citation type="submission" date="2015-06" db="UniProtKB">
        <authorList>
            <consortium name="EnsemblPlants"/>
        </authorList>
    </citation>
    <scope>IDENTIFICATION</scope>
    <source>
        <strain evidence="2">DM1-3 516 R44</strain>
    </source>
</reference>
<dbReference type="EnsemblPlants" id="PGSC0003DMT400040017">
    <property type="protein sequence ID" value="PGSC0003DMT400040017"/>
    <property type="gene ID" value="PGSC0003DMG400015480"/>
</dbReference>
<feature type="chain" id="PRO_5004013314" evidence="1">
    <location>
        <begin position="22"/>
        <end position="236"/>
    </location>
</feature>
<dbReference type="InterPro" id="IPR036691">
    <property type="entry name" value="Endo/exonu/phosph_ase_sf"/>
</dbReference>
<evidence type="ECO:0000313" key="3">
    <source>
        <dbReference type="Proteomes" id="UP000011115"/>
    </source>
</evidence>
<evidence type="ECO:0000313" key="2">
    <source>
        <dbReference type="EnsemblPlants" id="PGSC0003DMT400040017"/>
    </source>
</evidence>
<protein>
    <submittedName>
        <fullName evidence="2">Endonuclease/exonuclease/phosphatase</fullName>
    </submittedName>
</protein>
<dbReference type="SUPFAM" id="SSF56219">
    <property type="entry name" value="DNase I-like"/>
    <property type="match status" value="1"/>
</dbReference>
<dbReference type="AlphaFoldDB" id="M1B958"/>
<dbReference type="Gramene" id="PGSC0003DMT400040017">
    <property type="protein sequence ID" value="PGSC0003DMT400040017"/>
    <property type="gene ID" value="PGSC0003DMG400015480"/>
</dbReference>
<proteinExistence type="predicted"/>
<dbReference type="Proteomes" id="UP000011115">
    <property type="component" value="Unassembled WGS sequence"/>
</dbReference>
<name>M1B958_SOLTU</name>
<sequence>MGLRALWISNLLHYLLIEVQPQHLPMKWVFWNVRGVNKRYKQKELKAYLQTNKISVAGLIETRVNEHNMTATLRGIAPGWGIMHNYNAAVYGRIWVIWDENWYENNIIRCTAQIVHCMIKDRTKGHQIVLTVIYGYNTIEQRKELWLELNTLAQGIAQPWLIAGIFNALLTPQDRLAGAKVSLNEMKDFAECVKDIDVTELQWMEHYYSWTNKQNGTDRISNRIDKFFGNYEWMEK</sequence>
<keyword evidence="1" id="KW-0732">Signal</keyword>
<feature type="signal peptide" evidence="1">
    <location>
        <begin position="1"/>
        <end position="21"/>
    </location>
</feature>
<evidence type="ECO:0000256" key="1">
    <source>
        <dbReference type="SAM" id="SignalP"/>
    </source>
</evidence>
<accession>M1B958</accession>
<dbReference type="Gene3D" id="3.60.10.10">
    <property type="entry name" value="Endonuclease/exonuclease/phosphatase"/>
    <property type="match status" value="1"/>
</dbReference>
<dbReference type="PANTHER" id="PTHR35218:SF7">
    <property type="entry name" value="ENDONUCLEASE_EXONUCLEASE_PHOSPHATASE"/>
    <property type="match status" value="1"/>
</dbReference>